<gene>
    <name evidence="1" type="ORF">EL17_22235</name>
</gene>
<name>A0A074LPA7_9BACT</name>
<evidence type="ECO:0000313" key="1">
    <source>
        <dbReference type="EMBL" id="KEO75747.1"/>
    </source>
</evidence>
<accession>A0A074LPA7</accession>
<sequence length="496" mass="56548">MKNPFNKAIGHMPPNFTAGFDSGLGFVTALSHFLKGEDFEGLGTMPAIKPLASIINLLPRKLRETLYVESTGAEGINPNETGSIEAEEFSKAVVNMYPKRKYPAIIIGSSSGAVSHLAAAMGIPFLPQTHLIPINRPSSLSVDDPKATMEWGIPSGEALLKNNPQLKLHFMMDPAQDRLTLEKVGFFRVKMQRVDLAYERFIIENLQEGGTIIISNCERKWPVTTINKRFSFQFGCVGGADQEDYFQKTDRTAAFLEKYNANVRSWDPPKTDSHQPESEWGFDPAISDDILRIAKDNDYGVREWKFEDADDPSPFVAELYKWFYHKNGVLTNRLVVESFIMHDPYWMLKTGSIPFWMKFNMETSAARLKEYLEKSDQYDEIYLMLFSHGTEGIGFTGIEDWKKIIGKSRYKNDFLGVDTEKFPWDLGSMIMYNKDFQEKITDRYTFGTPLTFEKLDGFYLEFQKNSPFKDRIVMQTLKEGGQLNNTSKPTISNPSE</sequence>
<dbReference type="EMBL" id="JMIH01000004">
    <property type="protein sequence ID" value="KEO75747.1"/>
    <property type="molecule type" value="Genomic_DNA"/>
</dbReference>
<organism evidence="1 2">
    <name type="scientific">Anditalea andensis</name>
    <dbReference type="NCBI Taxonomy" id="1048983"/>
    <lineage>
        <taxon>Bacteria</taxon>
        <taxon>Pseudomonadati</taxon>
        <taxon>Bacteroidota</taxon>
        <taxon>Cytophagia</taxon>
        <taxon>Cytophagales</taxon>
        <taxon>Cytophagaceae</taxon>
        <taxon>Anditalea</taxon>
    </lineage>
</organism>
<dbReference type="eggNOG" id="ENOG502Z8ZN">
    <property type="taxonomic scope" value="Bacteria"/>
</dbReference>
<protein>
    <submittedName>
        <fullName evidence="1">Uncharacterized protein</fullName>
    </submittedName>
</protein>
<reference evidence="1 2" key="1">
    <citation type="submission" date="2014-04" db="EMBL/GenBank/DDBJ databases">
        <title>Characterization and application of a salt tolerant electro-active bacterium.</title>
        <authorList>
            <person name="Yang L."/>
            <person name="Wei S."/>
            <person name="Tay Q.X.M."/>
        </authorList>
    </citation>
    <scope>NUCLEOTIDE SEQUENCE [LARGE SCALE GENOMIC DNA]</scope>
    <source>
        <strain evidence="1 2">LY1</strain>
    </source>
</reference>
<dbReference type="AlphaFoldDB" id="A0A074LPA7"/>
<evidence type="ECO:0000313" key="2">
    <source>
        <dbReference type="Proteomes" id="UP000027821"/>
    </source>
</evidence>
<dbReference type="STRING" id="1048983.EL17_22235"/>
<comment type="caution">
    <text evidence="1">The sequence shown here is derived from an EMBL/GenBank/DDBJ whole genome shotgun (WGS) entry which is preliminary data.</text>
</comment>
<dbReference type="OrthoDB" id="2599194at2"/>
<proteinExistence type="predicted"/>
<dbReference type="Proteomes" id="UP000027821">
    <property type="component" value="Unassembled WGS sequence"/>
</dbReference>
<dbReference type="RefSeq" id="WP_051719678.1">
    <property type="nucleotide sequence ID" value="NZ_JMIH01000004.1"/>
</dbReference>
<keyword evidence="2" id="KW-1185">Reference proteome</keyword>